<proteinExistence type="predicted"/>
<dbReference type="EMBL" id="JAINUG010002018">
    <property type="protein sequence ID" value="KAJ8351135.1"/>
    <property type="molecule type" value="Genomic_DNA"/>
</dbReference>
<gene>
    <name evidence="1" type="ORF">AAFF_G00147460</name>
</gene>
<dbReference type="AlphaFoldDB" id="A0AAD7R0P5"/>
<accession>A0AAD7R0P5</accession>
<reference evidence="1" key="1">
    <citation type="journal article" date="2023" name="Science">
        <title>Genome structures resolve the early diversification of teleost fishes.</title>
        <authorList>
            <person name="Parey E."/>
            <person name="Louis A."/>
            <person name="Montfort J."/>
            <person name="Bouchez O."/>
            <person name="Roques C."/>
            <person name="Iampietro C."/>
            <person name="Lluch J."/>
            <person name="Castinel A."/>
            <person name="Donnadieu C."/>
            <person name="Desvignes T."/>
            <person name="Floi Bucao C."/>
            <person name="Jouanno E."/>
            <person name="Wen M."/>
            <person name="Mejri S."/>
            <person name="Dirks R."/>
            <person name="Jansen H."/>
            <person name="Henkel C."/>
            <person name="Chen W.J."/>
            <person name="Zahm M."/>
            <person name="Cabau C."/>
            <person name="Klopp C."/>
            <person name="Thompson A.W."/>
            <person name="Robinson-Rechavi M."/>
            <person name="Braasch I."/>
            <person name="Lecointre G."/>
            <person name="Bobe J."/>
            <person name="Postlethwait J.H."/>
            <person name="Berthelot C."/>
            <person name="Roest Crollius H."/>
            <person name="Guiguen Y."/>
        </authorList>
    </citation>
    <scope>NUCLEOTIDE SEQUENCE</scope>
    <source>
        <strain evidence="1">NC1722</strain>
    </source>
</reference>
<evidence type="ECO:0000313" key="1">
    <source>
        <dbReference type="EMBL" id="KAJ8351135.1"/>
    </source>
</evidence>
<evidence type="ECO:0000313" key="2">
    <source>
        <dbReference type="Proteomes" id="UP001221898"/>
    </source>
</evidence>
<name>A0AAD7R0P5_9TELE</name>
<comment type="caution">
    <text evidence="1">The sequence shown here is derived from an EMBL/GenBank/DDBJ whole genome shotgun (WGS) entry which is preliminary data.</text>
</comment>
<sequence>MVSRLSKVVLDVRHRSGAWHEGSVAHSGSLCSQINTDIQIAYLALEALTVPTAIMVLILQNIAAGIINATAGLHLREDASRDRAETIIFQPARRHRCARQPLCFKATRRGRLCGNDSD</sequence>
<organism evidence="1 2">
    <name type="scientific">Aldrovandia affinis</name>
    <dbReference type="NCBI Taxonomy" id="143900"/>
    <lineage>
        <taxon>Eukaryota</taxon>
        <taxon>Metazoa</taxon>
        <taxon>Chordata</taxon>
        <taxon>Craniata</taxon>
        <taxon>Vertebrata</taxon>
        <taxon>Euteleostomi</taxon>
        <taxon>Actinopterygii</taxon>
        <taxon>Neopterygii</taxon>
        <taxon>Teleostei</taxon>
        <taxon>Notacanthiformes</taxon>
        <taxon>Halosauridae</taxon>
        <taxon>Aldrovandia</taxon>
    </lineage>
</organism>
<keyword evidence="2" id="KW-1185">Reference proteome</keyword>
<protein>
    <submittedName>
        <fullName evidence="1">Uncharacterized protein</fullName>
    </submittedName>
</protein>
<dbReference type="Proteomes" id="UP001221898">
    <property type="component" value="Unassembled WGS sequence"/>
</dbReference>